<dbReference type="AlphaFoldDB" id="A0A4P9TM66"/>
<dbReference type="GeneID" id="96158202"/>
<feature type="compositionally biased region" description="Basic and acidic residues" evidence="1">
    <location>
        <begin position="64"/>
        <end position="80"/>
    </location>
</feature>
<gene>
    <name evidence="2" type="ORF">FGF80_18855</name>
</gene>
<evidence type="ECO:0000313" key="2">
    <source>
        <dbReference type="EMBL" id="QCW05302.1"/>
    </source>
</evidence>
<feature type="compositionally biased region" description="Polar residues" evidence="1">
    <location>
        <begin position="8"/>
        <end position="21"/>
    </location>
</feature>
<feature type="region of interest" description="Disordered" evidence="1">
    <location>
        <begin position="58"/>
        <end position="91"/>
    </location>
</feature>
<dbReference type="Pfam" id="PF24444">
    <property type="entry name" value="DUF7563"/>
    <property type="match status" value="1"/>
</dbReference>
<evidence type="ECO:0000313" key="3">
    <source>
        <dbReference type="Proteomes" id="UP000307562"/>
    </source>
</evidence>
<dbReference type="RefSeq" id="WP_138655759.1">
    <property type="nucleotide sequence ID" value="NZ_CP040639.1"/>
</dbReference>
<accession>A0A4P9TM66</accession>
<dbReference type="InterPro" id="IPR055985">
    <property type="entry name" value="DUF7563"/>
</dbReference>
<feature type="region of interest" description="Disordered" evidence="1">
    <location>
        <begin position="1"/>
        <end position="21"/>
    </location>
</feature>
<reference evidence="3" key="1">
    <citation type="submission" date="2019-05" db="EMBL/GenBank/DDBJ databases">
        <title>Complete Genome Sequence and Methylation Pattern of the Halophilic Archaeon Natrinema pallidum BOL6-1.</title>
        <authorList>
            <person name="DasSarma P."/>
            <person name="DasSarma B.P."/>
            <person name="DasSarma S.L."/>
            <person name="Martinez F.L."/>
            <person name="Guzman D."/>
            <person name="Roberts R.J."/>
            <person name="DasSarma S."/>
        </authorList>
    </citation>
    <scope>NUCLEOTIDE SEQUENCE [LARGE SCALE GENOMIC DNA]</scope>
    <source>
        <strain evidence="3">BOL6-1</strain>
        <plasmid evidence="3">pnpa70</plasmid>
    </source>
</reference>
<sequence length="91" mass="9901">MSVDRPQWTPTGDASASAPTCRNCGTQVTRQFARVFGDAETNTLWHCPDCVRYRDLKAGAGARPDYDPDADRGRTSENHEIFNAGGAPDAE</sequence>
<evidence type="ECO:0000256" key="1">
    <source>
        <dbReference type="SAM" id="MobiDB-lite"/>
    </source>
</evidence>
<geneLocation type="plasmid" evidence="3">
    <name>pnpa70</name>
</geneLocation>
<proteinExistence type="predicted"/>
<dbReference type="Proteomes" id="UP000307562">
    <property type="component" value="Plasmid pNPA70"/>
</dbReference>
<keyword evidence="2" id="KW-0614">Plasmid</keyword>
<organism evidence="2 3">
    <name type="scientific">Natrinema pallidum</name>
    <dbReference type="NCBI Taxonomy" id="69527"/>
    <lineage>
        <taxon>Archaea</taxon>
        <taxon>Methanobacteriati</taxon>
        <taxon>Methanobacteriota</taxon>
        <taxon>Stenosarchaea group</taxon>
        <taxon>Halobacteria</taxon>
        <taxon>Halobacteriales</taxon>
        <taxon>Natrialbaceae</taxon>
        <taxon>Natrinema</taxon>
    </lineage>
</organism>
<dbReference type="EMBL" id="CP040639">
    <property type="protein sequence ID" value="QCW05302.1"/>
    <property type="molecule type" value="Genomic_DNA"/>
</dbReference>
<keyword evidence="3" id="KW-1185">Reference proteome</keyword>
<name>A0A4P9TM66_9EURY</name>
<dbReference type="KEGG" id="npl:FGF80_18855"/>
<evidence type="ECO:0008006" key="4">
    <source>
        <dbReference type="Google" id="ProtNLM"/>
    </source>
</evidence>
<protein>
    <recommendedName>
        <fullName evidence="4">Small CPxCG-related zinc finger protein</fullName>
    </recommendedName>
</protein>